<gene>
    <name evidence="2" type="ORF">B0H64DRAFT_374211</name>
</gene>
<sequence>MPGSKKDRKNGKEGGGVVAAVTKHGAKFSNGTTTKDSSSNPSPVISPEMNPSSLSSNDNHIASPMLDAVSSTSYATSNSPRTREWARGLGAGMAGSPVNLISLVGESPPTAPSSYEDTRGIRSGWSSPRPAVGYHPASASPPTAGRRPLSFHMDNQYSPPDSHLQLAAAAARRSSMHSHYAQVRAASNPPLPHQPQPHFYGAPALDLDVQQQSGMNAGEKGYYFGFDTLSPHDADRVPGKDNVVLAGYEGGLEVFSVGKRGLESAASLKGLRGGVYHAKVLPWAPENSELFPLVAVVIHGPTIPPPTPEVTVEGDYDAVSAERSEAMSNASPDPAARNIGNRVAPGFVESYQTTVEVFSLKTGRQVSVLLEAPKIPLKSPITSPSFKAPPPSGAFHVHADGGNIVVSSGVTGECWVYRQAPPGDEHSPHFCCHGKLWTTLQQPLKGEAASEPERGRSPAPPRPRPQVAILSVSGRWIAYCPAAPSSQIALRALVTVPAVGRAPGLATVTPPQLPPATADLDLPLPESVMNKLMRDATQELIQGAKWVGKQGWQAWNNYWNPQTNQPPRSPTLPPQGWAGASGARPDPSQFPPTHGTVAQPIAKEPGLISILDIESLSSSVNPHPVTTFAITHGCSFLSFSPSGLTLFSASSKGDVQSVWDLMRIQHTKSSPLQATGAPSGGPRVRQIAQFSRMTVARIVEVAWTRPNGERLAMVTERGTVHLLDLPSSAFTWPPPRRRKPQEVEAAAPEGPATAVSIASNALSSVRDVARPLINRQRRSNSNAPPAVTGSAIGEYAAHGGKVIAASIGHSLGKTGNAINQLRHTGDNRVSLPSSTTLPGSSCVFWITKKTNHSLFVLGGGLVRVFSTKNRITPSGANKRTPRLSRYKDFQVPLLPDDLLSPLVQNMLDLDEYLDIEHLDAGNNTMVLNQPRPRPRVHGHGAESSIPQAEIESSAPYQPFHTDRRVALYEMGVPQQEMDLTALMAATSLDETASEHTPRRKKKAQQAQTESGPSTPAGSSDAWVFGQAMPATKLDLGMTQLLEDDSFNLPLDASRALPASAMERILQRTGDDDAQIVVTTRRRRGPAPTQDDDGFFEDDCEVLDFADQRV</sequence>
<evidence type="ECO:0000256" key="1">
    <source>
        <dbReference type="SAM" id="MobiDB-lite"/>
    </source>
</evidence>
<evidence type="ECO:0000313" key="3">
    <source>
        <dbReference type="Proteomes" id="UP001278766"/>
    </source>
</evidence>
<proteinExistence type="predicted"/>
<dbReference type="AlphaFoldDB" id="A0AAE0LSC8"/>
<dbReference type="PANTHER" id="PTHR13268">
    <property type="entry name" value="BREAST CARCINOMA AMPLIFIED SEQUENCE 3"/>
    <property type="match status" value="1"/>
</dbReference>
<comment type="caution">
    <text evidence="2">The sequence shown here is derived from an EMBL/GenBank/DDBJ whole genome shotgun (WGS) entry which is preliminary data.</text>
</comment>
<reference evidence="2" key="1">
    <citation type="journal article" date="2023" name="Mol. Phylogenet. Evol.">
        <title>Genome-scale phylogeny and comparative genomics of the fungal order Sordariales.</title>
        <authorList>
            <person name="Hensen N."/>
            <person name="Bonometti L."/>
            <person name="Westerberg I."/>
            <person name="Brannstrom I.O."/>
            <person name="Guillou S."/>
            <person name="Cros-Aarteil S."/>
            <person name="Calhoun S."/>
            <person name="Haridas S."/>
            <person name="Kuo A."/>
            <person name="Mondo S."/>
            <person name="Pangilinan J."/>
            <person name="Riley R."/>
            <person name="LaButti K."/>
            <person name="Andreopoulos B."/>
            <person name="Lipzen A."/>
            <person name="Chen C."/>
            <person name="Yan M."/>
            <person name="Daum C."/>
            <person name="Ng V."/>
            <person name="Clum A."/>
            <person name="Steindorff A."/>
            <person name="Ohm R.A."/>
            <person name="Martin F."/>
            <person name="Silar P."/>
            <person name="Natvig D.O."/>
            <person name="Lalanne C."/>
            <person name="Gautier V."/>
            <person name="Ament-Velasquez S.L."/>
            <person name="Kruys A."/>
            <person name="Hutchinson M.I."/>
            <person name="Powell A.J."/>
            <person name="Barry K."/>
            <person name="Miller A.N."/>
            <person name="Grigoriev I.V."/>
            <person name="Debuchy R."/>
            <person name="Gladieux P."/>
            <person name="Hiltunen Thoren M."/>
            <person name="Johannesson H."/>
        </authorList>
    </citation>
    <scope>NUCLEOTIDE SEQUENCE</scope>
    <source>
        <strain evidence="2">CBS 168.71</strain>
    </source>
</reference>
<dbReference type="GO" id="GO:0006914">
    <property type="term" value="P:autophagy"/>
    <property type="evidence" value="ECO:0007669"/>
    <property type="project" value="InterPro"/>
</dbReference>
<feature type="region of interest" description="Disordered" evidence="1">
    <location>
        <begin position="444"/>
        <end position="466"/>
    </location>
</feature>
<dbReference type="InterPro" id="IPR045142">
    <property type="entry name" value="BCAS3-like"/>
</dbReference>
<evidence type="ECO:0000313" key="2">
    <source>
        <dbReference type="EMBL" id="KAK3296071.1"/>
    </source>
</evidence>
<dbReference type="EMBL" id="JAUEPN010000004">
    <property type="protein sequence ID" value="KAK3296071.1"/>
    <property type="molecule type" value="Genomic_DNA"/>
</dbReference>
<feature type="compositionally biased region" description="Polar residues" evidence="1">
    <location>
        <begin position="29"/>
        <end position="60"/>
    </location>
</feature>
<name>A0AAE0LSC8_9PEZI</name>
<protein>
    <submittedName>
        <fullName evidence="2">Uncharacterized protein</fullName>
    </submittedName>
</protein>
<accession>A0AAE0LSC8</accession>
<dbReference type="GO" id="GO:0042594">
    <property type="term" value="P:response to starvation"/>
    <property type="evidence" value="ECO:0007669"/>
    <property type="project" value="TreeGrafter"/>
</dbReference>
<dbReference type="SUPFAM" id="SSF50978">
    <property type="entry name" value="WD40 repeat-like"/>
    <property type="match status" value="1"/>
</dbReference>
<feature type="compositionally biased region" description="Polar residues" evidence="1">
    <location>
        <begin position="1004"/>
        <end position="1017"/>
    </location>
</feature>
<dbReference type="GO" id="GO:0005737">
    <property type="term" value="C:cytoplasm"/>
    <property type="evidence" value="ECO:0007669"/>
    <property type="project" value="TreeGrafter"/>
</dbReference>
<reference evidence="2" key="2">
    <citation type="submission" date="2023-06" db="EMBL/GenBank/DDBJ databases">
        <authorList>
            <consortium name="Lawrence Berkeley National Laboratory"/>
            <person name="Haridas S."/>
            <person name="Hensen N."/>
            <person name="Bonometti L."/>
            <person name="Westerberg I."/>
            <person name="Brannstrom I.O."/>
            <person name="Guillou S."/>
            <person name="Cros-Aarteil S."/>
            <person name="Calhoun S."/>
            <person name="Kuo A."/>
            <person name="Mondo S."/>
            <person name="Pangilinan J."/>
            <person name="Riley R."/>
            <person name="Labutti K."/>
            <person name="Andreopoulos B."/>
            <person name="Lipzen A."/>
            <person name="Chen C."/>
            <person name="Yanf M."/>
            <person name="Daum C."/>
            <person name="Ng V."/>
            <person name="Clum A."/>
            <person name="Steindorff A."/>
            <person name="Ohm R."/>
            <person name="Martin F."/>
            <person name="Silar P."/>
            <person name="Natvig D."/>
            <person name="Lalanne C."/>
            <person name="Gautier V."/>
            <person name="Ament-Velasquez S.L."/>
            <person name="Kruys A."/>
            <person name="Hutchinson M.I."/>
            <person name="Powell A.J."/>
            <person name="Barry K."/>
            <person name="Miller A.N."/>
            <person name="Grigoriev I.V."/>
            <person name="Debuchy R."/>
            <person name="Gladieux P."/>
            <person name="Thoren M.H."/>
            <person name="Johannesson H."/>
        </authorList>
    </citation>
    <scope>NUCLEOTIDE SEQUENCE</scope>
    <source>
        <strain evidence="2">CBS 168.71</strain>
    </source>
</reference>
<dbReference type="Proteomes" id="UP001278766">
    <property type="component" value="Unassembled WGS sequence"/>
</dbReference>
<dbReference type="GeneID" id="87839266"/>
<dbReference type="Gene3D" id="2.130.10.10">
    <property type="entry name" value="YVTN repeat-like/Quinoprotein amine dehydrogenase"/>
    <property type="match status" value="1"/>
</dbReference>
<feature type="region of interest" description="Disordered" evidence="1">
    <location>
        <begin position="989"/>
        <end position="1021"/>
    </location>
</feature>
<dbReference type="InterPro" id="IPR036322">
    <property type="entry name" value="WD40_repeat_dom_sf"/>
</dbReference>
<feature type="region of interest" description="Disordered" evidence="1">
    <location>
        <begin position="727"/>
        <end position="752"/>
    </location>
</feature>
<feature type="region of interest" description="Disordered" evidence="1">
    <location>
        <begin position="560"/>
        <end position="594"/>
    </location>
</feature>
<dbReference type="PANTHER" id="PTHR13268:SF0">
    <property type="entry name" value="BCAS3 MICROTUBULE ASSOCIATED CELL MIGRATION FACTOR"/>
    <property type="match status" value="1"/>
</dbReference>
<dbReference type="InterPro" id="IPR015943">
    <property type="entry name" value="WD40/YVTN_repeat-like_dom_sf"/>
</dbReference>
<keyword evidence="3" id="KW-1185">Reference proteome</keyword>
<feature type="region of interest" description="Disordered" evidence="1">
    <location>
        <begin position="1"/>
        <end position="65"/>
    </location>
</feature>
<dbReference type="RefSeq" id="XP_062659585.1">
    <property type="nucleotide sequence ID" value="XM_062802318.1"/>
</dbReference>
<organism evidence="2 3">
    <name type="scientific">Chaetomium fimeti</name>
    <dbReference type="NCBI Taxonomy" id="1854472"/>
    <lineage>
        <taxon>Eukaryota</taxon>
        <taxon>Fungi</taxon>
        <taxon>Dikarya</taxon>
        <taxon>Ascomycota</taxon>
        <taxon>Pezizomycotina</taxon>
        <taxon>Sordariomycetes</taxon>
        <taxon>Sordariomycetidae</taxon>
        <taxon>Sordariales</taxon>
        <taxon>Chaetomiaceae</taxon>
        <taxon>Chaetomium</taxon>
    </lineage>
</organism>